<feature type="region of interest" description="Disordered" evidence="1">
    <location>
        <begin position="38"/>
        <end position="92"/>
    </location>
</feature>
<accession>A0A9W7L190</accession>
<keyword evidence="4" id="KW-1185">Reference proteome</keyword>
<evidence type="ECO:0000256" key="2">
    <source>
        <dbReference type="SAM" id="Phobius"/>
    </source>
</evidence>
<proteinExistence type="predicted"/>
<dbReference type="OrthoDB" id="198618at2759"/>
<keyword evidence="2" id="KW-1133">Transmembrane helix</keyword>
<gene>
    <name evidence="3" type="ORF">TrCOL_g1901</name>
</gene>
<organism evidence="3 4">
    <name type="scientific">Triparma columacea</name>
    <dbReference type="NCBI Taxonomy" id="722753"/>
    <lineage>
        <taxon>Eukaryota</taxon>
        <taxon>Sar</taxon>
        <taxon>Stramenopiles</taxon>
        <taxon>Ochrophyta</taxon>
        <taxon>Bolidophyceae</taxon>
        <taxon>Parmales</taxon>
        <taxon>Triparmaceae</taxon>
        <taxon>Triparma</taxon>
    </lineage>
</organism>
<dbReference type="EMBL" id="BRYA01000527">
    <property type="protein sequence ID" value="GMI21208.1"/>
    <property type="molecule type" value="Genomic_DNA"/>
</dbReference>
<keyword evidence="2" id="KW-0472">Membrane</keyword>
<dbReference type="AlphaFoldDB" id="A0A9W7L190"/>
<feature type="transmembrane region" description="Helical" evidence="2">
    <location>
        <begin position="14"/>
        <end position="36"/>
    </location>
</feature>
<keyword evidence="2" id="KW-0812">Transmembrane</keyword>
<evidence type="ECO:0000256" key="1">
    <source>
        <dbReference type="SAM" id="MobiDB-lite"/>
    </source>
</evidence>
<reference evidence="4" key="1">
    <citation type="journal article" date="2023" name="Commun. Biol.">
        <title>Genome analysis of Parmales, the sister group of diatoms, reveals the evolutionary specialization of diatoms from phago-mixotrophs to photoautotrophs.</title>
        <authorList>
            <person name="Ban H."/>
            <person name="Sato S."/>
            <person name="Yoshikawa S."/>
            <person name="Yamada K."/>
            <person name="Nakamura Y."/>
            <person name="Ichinomiya M."/>
            <person name="Sato N."/>
            <person name="Blanc-Mathieu R."/>
            <person name="Endo H."/>
            <person name="Kuwata A."/>
            <person name="Ogata H."/>
        </authorList>
    </citation>
    <scope>NUCLEOTIDE SEQUENCE [LARGE SCALE GENOMIC DNA]</scope>
</reference>
<evidence type="ECO:0000313" key="3">
    <source>
        <dbReference type="EMBL" id="GMI21208.1"/>
    </source>
</evidence>
<protein>
    <submittedName>
        <fullName evidence="3">Uncharacterized protein</fullName>
    </submittedName>
</protein>
<evidence type="ECO:0000313" key="4">
    <source>
        <dbReference type="Proteomes" id="UP001165065"/>
    </source>
</evidence>
<feature type="compositionally biased region" description="Basic and acidic residues" evidence="1">
    <location>
        <begin position="52"/>
        <end position="74"/>
    </location>
</feature>
<name>A0A9W7L190_9STRA</name>
<feature type="compositionally biased region" description="Polar residues" evidence="1">
    <location>
        <begin position="38"/>
        <end position="49"/>
    </location>
</feature>
<sequence>MSVSNKAAGASGKMIVGVLAAGMLGFVGVGSVYLPYMSPQSDVRRNGNSMGKEMKEDEQRRKEKFLREIKEKNKGSGAPGGMWKNMNRARKE</sequence>
<comment type="caution">
    <text evidence="3">The sequence shown here is derived from an EMBL/GenBank/DDBJ whole genome shotgun (WGS) entry which is preliminary data.</text>
</comment>
<dbReference type="Proteomes" id="UP001165065">
    <property type="component" value="Unassembled WGS sequence"/>
</dbReference>